<evidence type="ECO:0000313" key="3">
    <source>
        <dbReference type="Proteomes" id="UP000257109"/>
    </source>
</evidence>
<keyword evidence="3" id="KW-1185">Reference proteome</keyword>
<sequence length="432" mass="50070">MRITFLYFVIILLVLIFPKIPYCILELNKEIKHHFIRDYIQKGIFDIKLINTNEQLANIFIKSLCKDKLIYIRELMDIMSVAIATWCERIGKVYRFGWEKDYNGIYIVEDALLRPNIEGPYALNKMCGKALIFQQMLNKGILHKACSKDHLSNIHFFALFHMMTEQKFHLPSLLFAYSKRNLKGKGIKKNHMTYFSLLTKIFWDQNLHFGKNNIAPMKLDTIKLTLPPTNVNPSIEELEGTSRLSKKHVFKCKAPTTRLTKASAKKQRRLILQESSIEEVIAEVRATIVVEEAKEIDDDNAPLITRMNMRKTPLVEHQGTQSINPIVLRTIPKEKKMFPYQALKKQLITSQSRKTIINLNLRGTEELWNCFGSGSCSSMGETPGDIARVVHPKRVEKEKKEKQLQDKNREKESNQKVRSCSKIVAQCCKNKK</sequence>
<feature type="region of interest" description="Disordered" evidence="1">
    <location>
        <begin position="392"/>
        <end position="418"/>
    </location>
</feature>
<feature type="compositionally biased region" description="Basic and acidic residues" evidence="1">
    <location>
        <begin position="393"/>
        <end position="415"/>
    </location>
</feature>
<dbReference type="Proteomes" id="UP000257109">
    <property type="component" value="Unassembled WGS sequence"/>
</dbReference>
<reference evidence="2" key="1">
    <citation type="submission" date="2018-05" db="EMBL/GenBank/DDBJ databases">
        <title>Draft genome of Mucuna pruriens seed.</title>
        <authorList>
            <person name="Nnadi N.E."/>
            <person name="Vos R."/>
            <person name="Hasami M.H."/>
            <person name="Devisetty U.K."/>
            <person name="Aguiy J.C."/>
        </authorList>
    </citation>
    <scope>NUCLEOTIDE SEQUENCE [LARGE SCALE GENOMIC DNA]</scope>
    <source>
        <strain evidence="2">JCA_2017</strain>
    </source>
</reference>
<dbReference type="AlphaFoldDB" id="A0A371HBZ2"/>
<gene>
    <name evidence="2" type="ORF">CR513_16582</name>
</gene>
<comment type="caution">
    <text evidence="2">The sequence shown here is derived from an EMBL/GenBank/DDBJ whole genome shotgun (WGS) entry which is preliminary data.</text>
</comment>
<evidence type="ECO:0000256" key="1">
    <source>
        <dbReference type="SAM" id="MobiDB-lite"/>
    </source>
</evidence>
<accession>A0A371HBZ2</accession>
<proteinExistence type="predicted"/>
<dbReference type="EMBL" id="QJKJ01003038">
    <property type="protein sequence ID" value="RDY00265.1"/>
    <property type="molecule type" value="Genomic_DNA"/>
</dbReference>
<name>A0A371HBZ2_MUCPR</name>
<organism evidence="2 3">
    <name type="scientific">Mucuna pruriens</name>
    <name type="common">Velvet bean</name>
    <name type="synonym">Dolichos pruriens</name>
    <dbReference type="NCBI Taxonomy" id="157652"/>
    <lineage>
        <taxon>Eukaryota</taxon>
        <taxon>Viridiplantae</taxon>
        <taxon>Streptophyta</taxon>
        <taxon>Embryophyta</taxon>
        <taxon>Tracheophyta</taxon>
        <taxon>Spermatophyta</taxon>
        <taxon>Magnoliopsida</taxon>
        <taxon>eudicotyledons</taxon>
        <taxon>Gunneridae</taxon>
        <taxon>Pentapetalae</taxon>
        <taxon>rosids</taxon>
        <taxon>fabids</taxon>
        <taxon>Fabales</taxon>
        <taxon>Fabaceae</taxon>
        <taxon>Papilionoideae</taxon>
        <taxon>50 kb inversion clade</taxon>
        <taxon>NPAAA clade</taxon>
        <taxon>indigoferoid/millettioid clade</taxon>
        <taxon>Phaseoleae</taxon>
        <taxon>Mucuna</taxon>
    </lineage>
</organism>
<feature type="non-terminal residue" evidence="2">
    <location>
        <position position="1"/>
    </location>
</feature>
<protein>
    <submittedName>
        <fullName evidence="2">Uncharacterized protein</fullName>
    </submittedName>
</protein>
<evidence type="ECO:0000313" key="2">
    <source>
        <dbReference type="EMBL" id="RDY00265.1"/>
    </source>
</evidence>